<gene>
    <name evidence="1" type="ordered locus">SNE_A00730</name>
</gene>
<dbReference type="EMBL" id="FR872582">
    <property type="protein sequence ID" value="CCB87951.1"/>
    <property type="molecule type" value="Genomic_DNA"/>
</dbReference>
<organism evidence="1 2">
    <name type="scientific">Simkania negevensis (strain ATCC VR-1471 / DSM 27360 / Z)</name>
    <dbReference type="NCBI Taxonomy" id="331113"/>
    <lineage>
        <taxon>Bacteria</taxon>
        <taxon>Pseudomonadati</taxon>
        <taxon>Chlamydiota</taxon>
        <taxon>Chlamydiia</taxon>
        <taxon>Parachlamydiales</taxon>
        <taxon>Simkaniaceae</taxon>
        <taxon>Simkania</taxon>
    </lineage>
</organism>
<protein>
    <submittedName>
        <fullName evidence="1">Uncharacterized protein</fullName>
    </submittedName>
</protein>
<evidence type="ECO:0000313" key="1">
    <source>
        <dbReference type="EMBL" id="CCB87951.1"/>
    </source>
</evidence>
<dbReference type="KEGG" id="sng:SNE_A00730"/>
<dbReference type="Proteomes" id="UP000000496">
    <property type="component" value="Chromosome gsn.131"/>
</dbReference>
<dbReference type="Gene3D" id="3.80.10.10">
    <property type="entry name" value="Ribonuclease Inhibitor"/>
    <property type="match status" value="1"/>
</dbReference>
<dbReference type="eggNOG" id="COG4886">
    <property type="taxonomic scope" value="Bacteria"/>
</dbReference>
<dbReference type="SUPFAM" id="SSF52047">
    <property type="entry name" value="RNI-like"/>
    <property type="match status" value="1"/>
</dbReference>
<accession>F8L570</accession>
<dbReference type="InterPro" id="IPR032675">
    <property type="entry name" value="LRR_dom_sf"/>
</dbReference>
<keyword evidence="2" id="KW-1185">Reference proteome</keyword>
<dbReference type="RefSeq" id="WP_013942418.1">
    <property type="nucleotide sequence ID" value="NC_015713.1"/>
</dbReference>
<dbReference type="HOGENOM" id="CLU_914971_0_0_0"/>
<name>F8L570_SIMNZ</name>
<evidence type="ECO:0000313" key="2">
    <source>
        <dbReference type="Proteomes" id="UP000000496"/>
    </source>
</evidence>
<dbReference type="AlphaFoldDB" id="F8L570"/>
<sequence>MKKIKKRHKMYTLRESIIENFSRKSSLDEVKNFLNYGVYNQVYGVFMSVSATYGKVESTTHGTSSFPSDDKTVLTDQILVDYIKTQSIENLQALEKCWTESSQSIDFSNISPEVALQWLSSLSKATFKIDRLSFPFISHIDIPTETLEALIGEKTEVEFSWVNLTDQTFSALVKLMERGRITKIKIQGGFELDESKFKLLIKTLQSHPKLTSLELSNLRITKDQMIAISNVLPGIKTLTYLTLETNGITEEIVEPFEKMLETSPHLKVIKLTFSKFESIPGIAKLFNWVKEPQILDLSSNWDYC</sequence>
<proteinExistence type="predicted"/>
<reference evidence="1 2" key="2">
    <citation type="journal article" date="2011" name="Mol. Biol. Evol.">
        <title>Unity in variety--the pan-genome of the Chlamydiae.</title>
        <authorList>
            <person name="Collingro A."/>
            <person name="Tischler P."/>
            <person name="Weinmaier T."/>
            <person name="Penz T."/>
            <person name="Heinz E."/>
            <person name="Brunham R.C."/>
            <person name="Read T.D."/>
            <person name="Bavoil P.M."/>
            <person name="Sachse K."/>
            <person name="Kahane S."/>
            <person name="Friedman M.G."/>
            <person name="Rattei T."/>
            <person name="Myers G.S."/>
            <person name="Horn M."/>
        </authorList>
    </citation>
    <scope>NUCLEOTIDE SEQUENCE [LARGE SCALE GENOMIC DNA]</scope>
    <source>
        <strain evidence="2">ATCC VR-1471 / Z</strain>
    </source>
</reference>
<reference key="1">
    <citation type="journal article" date="2011" name="Mol. Biol. Evol.">
        <title>Unity in variety -- the pan-genome of the Chlamydiae.</title>
        <authorList>
            <person name="Collingro A."/>
            <person name="Tischler P."/>
            <person name="Weinmaier T."/>
            <person name="Penz T."/>
            <person name="Heinz E."/>
            <person name="Brunham R.C."/>
            <person name="Read T.D."/>
            <person name="Bavoil P.M."/>
            <person name="Sachse K."/>
            <person name="Kahane S."/>
            <person name="Friedman M.G."/>
            <person name="Rattei T."/>
            <person name="Myers G.S.A."/>
            <person name="Horn M."/>
        </authorList>
    </citation>
    <scope>NUCLEOTIDE SEQUENCE</scope>
    <source>
        <strain>Z</strain>
    </source>
</reference>
<dbReference type="STRING" id="331113.SNE_A00730"/>